<dbReference type="Proteomes" id="UP000265768">
    <property type="component" value="Unassembled WGS sequence"/>
</dbReference>
<keyword evidence="6 7" id="KW-0472">Membrane</keyword>
<keyword evidence="5 7" id="KW-1133">Transmembrane helix</keyword>
<proteinExistence type="inferred from homology"/>
<dbReference type="Pfam" id="PF00528">
    <property type="entry name" value="BPD_transp_1"/>
    <property type="match status" value="1"/>
</dbReference>
<dbReference type="InterPro" id="IPR025966">
    <property type="entry name" value="OppC_N"/>
</dbReference>
<keyword evidence="2 7" id="KW-0813">Transport</keyword>
<protein>
    <submittedName>
        <fullName evidence="10">ABC transporter permease</fullName>
    </submittedName>
</protein>
<feature type="transmembrane region" description="Helical" evidence="7">
    <location>
        <begin position="230"/>
        <end position="250"/>
    </location>
</feature>
<dbReference type="GO" id="GO:0005886">
    <property type="term" value="C:plasma membrane"/>
    <property type="evidence" value="ECO:0007669"/>
    <property type="project" value="UniProtKB-SubCell"/>
</dbReference>
<keyword evidence="3" id="KW-1003">Cell membrane</keyword>
<evidence type="ECO:0000313" key="10">
    <source>
        <dbReference type="EMBL" id="RJL33118.1"/>
    </source>
</evidence>
<evidence type="ECO:0000256" key="6">
    <source>
        <dbReference type="ARBA" id="ARBA00023136"/>
    </source>
</evidence>
<comment type="subcellular location">
    <subcellularLocation>
        <location evidence="1 7">Cell membrane</location>
        <topology evidence="1 7">Multi-pass membrane protein</topology>
    </subcellularLocation>
</comment>
<feature type="transmembrane region" description="Helical" evidence="7">
    <location>
        <begin position="47"/>
        <end position="68"/>
    </location>
</feature>
<dbReference type="EMBL" id="QZEY01000003">
    <property type="protein sequence ID" value="RJL33118.1"/>
    <property type="molecule type" value="Genomic_DNA"/>
</dbReference>
<feature type="domain" description="ABC transmembrane type-1" evidence="9">
    <location>
        <begin position="108"/>
        <end position="306"/>
    </location>
</feature>
<gene>
    <name evidence="10" type="ORF">D5H75_09695</name>
</gene>
<feature type="transmembrane region" description="Helical" evidence="7">
    <location>
        <begin position="177"/>
        <end position="195"/>
    </location>
</feature>
<reference evidence="10 11" key="1">
    <citation type="submission" date="2018-09" db="EMBL/GenBank/DDBJ databases">
        <title>YIM 75507 draft genome.</title>
        <authorList>
            <person name="Tang S."/>
            <person name="Feng Y."/>
        </authorList>
    </citation>
    <scope>NUCLEOTIDE SEQUENCE [LARGE SCALE GENOMIC DNA]</scope>
    <source>
        <strain evidence="10 11">YIM 75507</strain>
    </source>
</reference>
<evidence type="ECO:0000259" key="9">
    <source>
        <dbReference type="PROSITE" id="PS50928"/>
    </source>
</evidence>
<dbReference type="RefSeq" id="WP_119926078.1">
    <property type="nucleotide sequence ID" value="NZ_QZEY01000003.1"/>
</dbReference>
<accession>A0A3A4AZM6</accession>
<evidence type="ECO:0000313" key="11">
    <source>
        <dbReference type="Proteomes" id="UP000265768"/>
    </source>
</evidence>
<dbReference type="InterPro" id="IPR000515">
    <property type="entry name" value="MetI-like"/>
</dbReference>
<dbReference type="InterPro" id="IPR050366">
    <property type="entry name" value="BP-dependent_transpt_permease"/>
</dbReference>
<feature type="region of interest" description="Disordered" evidence="8">
    <location>
        <begin position="1"/>
        <end position="29"/>
    </location>
</feature>
<evidence type="ECO:0000256" key="3">
    <source>
        <dbReference type="ARBA" id="ARBA00022475"/>
    </source>
</evidence>
<comment type="similarity">
    <text evidence="7">Belongs to the binding-protein-dependent transport system permease family.</text>
</comment>
<organism evidence="10 11">
    <name type="scientific">Bailinhaonella thermotolerans</name>
    <dbReference type="NCBI Taxonomy" id="1070861"/>
    <lineage>
        <taxon>Bacteria</taxon>
        <taxon>Bacillati</taxon>
        <taxon>Actinomycetota</taxon>
        <taxon>Actinomycetes</taxon>
        <taxon>Streptosporangiales</taxon>
        <taxon>Streptosporangiaceae</taxon>
        <taxon>Bailinhaonella</taxon>
    </lineage>
</organism>
<evidence type="ECO:0000256" key="7">
    <source>
        <dbReference type="RuleBase" id="RU363032"/>
    </source>
</evidence>
<dbReference type="CDD" id="cd06261">
    <property type="entry name" value="TM_PBP2"/>
    <property type="match status" value="1"/>
</dbReference>
<comment type="caution">
    <text evidence="10">The sequence shown here is derived from an EMBL/GenBank/DDBJ whole genome shotgun (WGS) entry which is preliminary data.</text>
</comment>
<feature type="transmembrane region" description="Helical" evidence="7">
    <location>
        <begin position="148"/>
        <end position="171"/>
    </location>
</feature>
<dbReference type="InterPro" id="IPR035906">
    <property type="entry name" value="MetI-like_sf"/>
</dbReference>
<evidence type="ECO:0000256" key="8">
    <source>
        <dbReference type="SAM" id="MobiDB-lite"/>
    </source>
</evidence>
<dbReference type="Gene3D" id="1.10.3720.10">
    <property type="entry name" value="MetI-like"/>
    <property type="match status" value="1"/>
</dbReference>
<feature type="transmembrane region" description="Helical" evidence="7">
    <location>
        <begin position="287"/>
        <end position="306"/>
    </location>
</feature>
<dbReference type="SUPFAM" id="SSF161098">
    <property type="entry name" value="MetI-like"/>
    <property type="match status" value="1"/>
</dbReference>
<dbReference type="AlphaFoldDB" id="A0A3A4AZM6"/>
<feature type="transmembrane region" description="Helical" evidence="7">
    <location>
        <begin position="112"/>
        <end position="136"/>
    </location>
</feature>
<evidence type="ECO:0000256" key="1">
    <source>
        <dbReference type="ARBA" id="ARBA00004651"/>
    </source>
</evidence>
<name>A0A3A4AZM6_9ACTN</name>
<keyword evidence="4 7" id="KW-0812">Transmembrane</keyword>
<keyword evidence="11" id="KW-1185">Reference proteome</keyword>
<dbReference type="GO" id="GO:0055085">
    <property type="term" value="P:transmembrane transport"/>
    <property type="evidence" value="ECO:0007669"/>
    <property type="project" value="InterPro"/>
</dbReference>
<dbReference type="PANTHER" id="PTHR43386:SF6">
    <property type="entry name" value="ABC TRANSPORTER PERMEASE PROTEIN"/>
    <property type="match status" value="1"/>
</dbReference>
<dbReference type="OrthoDB" id="6637947at2"/>
<evidence type="ECO:0000256" key="4">
    <source>
        <dbReference type="ARBA" id="ARBA00022692"/>
    </source>
</evidence>
<evidence type="ECO:0000256" key="5">
    <source>
        <dbReference type="ARBA" id="ARBA00022989"/>
    </source>
</evidence>
<sequence length="318" mass="34083">MSDPTALQPGPVTTDAQATTESQATAPVGKPSSLWSDAWHELRRKPLFIISSVLLLVILVMAAFPQLFTSVNPEWADLKKSLQPPSSEHIFGIDIQGRDVFARTIYGARTSILVGVLATLASTLIGGLFGIVAGYLGRWADTLISRFAEIFLGLPYVLGAIIVLSTLAPVSSDPSRLRIMVIVILVMALLGWPILMRISRSAILAVKHSDYVMAARGLGASPMRIVFRHLLPNALAPIIVVATITVGSYIGVEATLSFLGVGLRSPVISWGLAISEHANYLRTAPHALLFPAAFLSATVLTFVMLGDAVRDALDPKLR</sequence>
<dbReference type="PANTHER" id="PTHR43386">
    <property type="entry name" value="OLIGOPEPTIDE TRANSPORT SYSTEM PERMEASE PROTEIN APPC"/>
    <property type="match status" value="1"/>
</dbReference>
<feature type="compositionally biased region" description="Polar residues" evidence="8">
    <location>
        <begin position="14"/>
        <end position="25"/>
    </location>
</feature>
<dbReference type="PROSITE" id="PS50928">
    <property type="entry name" value="ABC_TM1"/>
    <property type="match status" value="1"/>
</dbReference>
<evidence type="ECO:0000256" key="2">
    <source>
        <dbReference type="ARBA" id="ARBA00022448"/>
    </source>
</evidence>
<dbReference type="Pfam" id="PF12911">
    <property type="entry name" value="OppC_N"/>
    <property type="match status" value="1"/>
</dbReference>